<dbReference type="Pfam" id="PF07715">
    <property type="entry name" value="Plug"/>
    <property type="match status" value="1"/>
</dbReference>
<dbReference type="GO" id="GO:0009279">
    <property type="term" value="C:cell outer membrane"/>
    <property type="evidence" value="ECO:0007669"/>
    <property type="project" value="UniProtKB-SubCell"/>
</dbReference>
<feature type="domain" description="TonB-dependent receptor-like beta-barrel" evidence="11">
    <location>
        <begin position="380"/>
        <end position="914"/>
    </location>
</feature>
<keyword evidence="6 8" id="KW-0472">Membrane</keyword>
<keyword evidence="10" id="KW-0732">Signal</keyword>
<dbReference type="RefSeq" id="WP_167080412.1">
    <property type="nucleotide sequence ID" value="NZ_BAAADC010000001.1"/>
</dbReference>
<dbReference type="Pfam" id="PF00593">
    <property type="entry name" value="TonB_dep_Rec_b-barrel"/>
    <property type="match status" value="1"/>
</dbReference>
<name>A0A846MUS1_9PROT</name>
<evidence type="ECO:0000256" key="7">
    <source>
        <dbReference type="ARBA" id="ARBA00023237"/>
    </source>
</evidence>
<keyword evidence="3 8" id="KW-1134">Transmembrane beta strand</keyword>
<dbReference type="InterPro" id="IPR012910">
    <property type="entry name" value="Plug_dom"/>
</dbReference>
<keyword evidence="5 9" id="KW-0798">TonB box</keyword>
<feature type="signal peptide" evidence="10">
    <location>
        <begin position="1"/>
        <end position="24"/>
    </location>
</feature>
<comment type="subcellular location">
    <subcellularLocation>
        <location evidence="1 8">Cell outer membrane</location>
        <topology evidence="1 8">Multi-pass membrane protein</topology>
    </subcellularLocation>
</comment>
<dbReference type="Proteomes" id="UP000570514">
    <property type="component" value="Unassembled WGS sequence"/>
</dbReference>
<feature type="domain" description="TonB-dependent receptor plug" evidence="12">
    <location>
        <begin position="48"/>
        <end position="162"/>
    </location>
</feature>
<evidence type="ECO:0000313" key="13">
    <source>
        <dbReference type="EMBL" id="NIK87106.1"/>
    </source>
</evidence>
<dbReference type="PROSITE" id="PS52016">
    <property type="entry name" value="TONB_DEPENDENT_REC_3"/>
    <property type="match status" value="1"/>
</dbReference>
<keyword evidence="2 8" id="KW-0813">Transport</keyword>
<dbReference type="PANTHER" id="PTHR47234:SF2">
    <property type="entry name" value="TONB-DEPENDENT RECEPTOR"/>
    <property type="match status" value="1"/>
</dbReference>
<protein>
    <submittedName>
        <fullName evidence="13">Outer membrane receptor protein involved in Fe transport</fullName>
    </submittedName>
</protein>
<evidence type="ECO:0000256" key="4">
    <source>
        <dbReference type="ARBA" id="ARBA00022692"/>
    </source>
</evidence>
<accession>A0A846MUS1</accession>
<evidence type="ECO:0000256" key="3">
    <source>
        <dbReference type="ARBA" id="ARBA00022452"/>
    </source>
</evidence>
<evidence type="ECO:0000256" key="1">
    <source>
        <dbReference type="ARBA" id="ARBA00004571"/>
    </source>
</evidence>
<evidence type="ECO:0000256" key="6">
    <source>
        <dbReference type="ARBA" id="ARBA00023136"/>
    </source>
</evidence>
<dbReference type="Gene3D" id="2.40.170.20">
    <property type="entry name" value="TonB-dependent receptor, beta-barrel domain"/>
    <property type="match status" value="1"/>
</dbReference>
<comment type="caution">
    <text evidence="13">The sequence shown here is derived from an EMBL/GenBank/DDBJ whole genome shotgun (WGS) entry which is preliminary data.</text>
</comment>
<sequence>MQYRTRLLSTTGLMVLVSMGSAVANTADTSSQVESVVITGSRLVQTNLSSPVPVSSVISTDIEAAGVENISSLLRQMPVIGNGLNGSNSQGQATNVGLNLISLRNLGVNRTLTLVDGHRQVAATPGSAAIDLNTIPAALVDRVEIVTGGTSAVYGADAVSGVVNVILKKDFEGFQARLHSGITAYGDGATLGAEVTMGTNVAQNRGNLVMDFLYDRTNGVKATARDYGVSGFNYIRNPANTGNNDGIPNNIQRPNIRFNGASANGYFCLSSCYNFTGDAKGVTPYNNGAIGNMNGRSIGGDGGFYEQYDNLSLPLERFALMSKFTYHVADNVDFFFSGRYVKTKVTSSWQPPESPFAGGANPVFSIDNPYLPASVVSLMTNAGVTSTQFWTNDDNFGQRTSKADRNMQSYTFGIEGKVFSDWSYQLYGSYGDNIQSTRLLNGRDFTRYNQAIDVVMLNGAPACRSATARAAGCLPLNEFGVGNANPAAVDWVRANDIYQSSTRQLDAGASLTGSLFTLPAGTVDTAIGVEFRQDSGRTQPSWTLQTTDINYPRESPVSGHVGVSEGYGEVRVPIVKDLFLVNDLTVQGAIRYSSYNNNGGHLSWNAGGTYSPISSLRFRAMRSLSVRAPNITELFSPVNQNFTFAQDPCDTSVINQSANRAANCAALGVPAGYVSPQNGATLPGTVGGNPALKPETSNTWTLGAAFTPDFLPGFTATLDYFNIKISDAIGTIPIQSLLNNCVDLPGPVTGNVYCAQITRAANHTITNVAATQLNVGRLSTSGFDFNANYNFDLADIYSSAPGRLSLGLTATYLDKLRQLTDAKNPATELKLEGTLGVPKWNMLGSATYTLDNFSFTWRAHFIGSTFIEGSMSSAAPPPPDAYDMPNTGAKVFNDISLDYAYSSDLDIRFNVDNIFNTLPPTRGNNIHQGIYGASIYPNLGTTFGLTIINQF</sequence>
<evidence type="ECO:0000256" key="2">
    <source>
        <dbReference type="ARBA" id="ARBA00022448"/>
    </source>
</evidence>
<dbReference type="PANTHER" id="PTHR47234">
    <property type="match status" value="1"/>
</dbReference>
<dbReference type="InterPro" id="IPR000531">
    <property type="entry name" value="Beta-barrel_TonB"/>
</dbReference>
<evidence type="ECO:0000259" key="12">
    <source>
        <dbReference type="Pfam" id="PF07715"/>
    </source>
</evidence>
<dbReference type="SUPFAM" id="SSF56935">
    <property type="entry name" value="Porins"/>
    <property type="match status" value="1"/>
</dbReference>
<dbReference type="AlphaFoldDB" id="A0A846MUS1"/>
<keyword evidence="14" id="KW-1185">Reference proteome</keyword>
<evidence type="ECO:0000256" key="10">
    <source>
        <dbReference type="SAM" id="SignalP"/>
    </source>
</evidence>
<feature type="chain" id="PRO_5032674607" evidence="10">
    <location>
        <begin position="25"/>
        <end position="951"/>
    </location>
</feature>
<evidence type="ECO:0000256" key="9">
    <source>
        <dbReference type="RuleBase" id="RU003357"/>
    </source>
</evidence>
<dbReference type="InterPro" id="IPR039426">
    <property type="entry name" value="TonB-dep_rcpt-like"/>
</dbReference>
<evidence type="ECO:0000313" key="14">
    <source>
        <dbReference type="Proteomes" id="UP000570514"/>
    </source>
</evidence>
<keyword evidence="13" id="KW-0675">Receptor</keyword>
<proteinExistence type="inferred from homology"/>
<dbReference type="InterPro" id="IPR037066">
    <property type="entry name" value="Plug_dom_sf"/>
</dbReference>
<keyword evidence="7 8" id="KW-0998">Cell outer membrane</keyword>
<dbReference type="Gene3D" id="2.170.130.10">
    <property type="entry name" value="TonB-dependent receptor, plug domain"/>
    <property type="match status" value="1"/>
</dbReference>
<organism evidence="13 14">
    <name type="scientific">Rhizomicrobium palustre</name>
    <dbReference type="NCBI Taxonomy" id="189966"/>
    <lineage>
        <taxon>Bacteria</taxon>
        <taxon>Pseudomonadati</taxon>
        <taxon>Pseudomonadota</taxon>
        <taxon>Alphaproteobacteria</taxon>
        <taxon>Micropepsales</taxon>
        <taxon>Micropepsaceae</taxon>
        <taxon>Rhizomicrobium</taxon>
    </lineage>
</organism>
<evidence type="ECO:0000256" key="8">
    <source>
        <dbReference type="PROSITE-ProRule" id="PRU01360"/>
    </source>
</evidence>
<comment type="similarity">
    <text evidence="8 9">Belongs to the TonB-dependent receptor family.</text>
</comment>
<keyword evidence="4 8" id="KW-0812">Transmembrane</keyword>
<dbReference type="InterPro" id="IPR036942">
    <property type="entry name" value="Beta-barrel_TonB_sf"/>
</dbReference>
<evidence type="ECO:0000259" key="11">
    <source>
        <dbReference type="Pfam" id="PF00593"/>
    </source>
</evidence>
<evidence type="ECO:0000256" key="5">
    <source>
        <dbReference type="ARBA" id="ARBA00023077"/>
    </source>
</evidence>
<dbReference type="EMBL" id="JAASRM010000001">
    <property type="protein sequence ID" value="NIK87106.1"/>
    <property type="molecule type" value="Genomic_DNA"/>
</dbReference>
<reference evidence="13 14" key="1">
    <citation type="submission" date="2020-03" db="EMBL/GenBank/DDBJ databases">
        <title>Genomic Encyclopedia of Type Strains, Phase IV (KMG-IV): sequencing the most valuable type-strain genomes for metagenomic binning, comparative biology and taxonomic classification.</title>
        <authorList>
            <person name="Goeker M."/>
        </authorList>
    </citation>
    <scope>NUCLEOTIDE SEQUENCE [LARGE SCALE GENOMIC DNA]</scope>
    <source>
        <strain evidence="13 14">DSM 19867</strain>
    </source>
</reference>
<gene>
    <name evidence="13" type="ORF">FHS83_000424</name>
</gene>